<dbReference type="PANTHER" id="PTHR47197:SF3">
    <property type="entry name" value="DIHYDRO-HEME D1 DEHYDROGENASE"/>
    <property type="match status" value="1"/>
</dbReference>
<dbReference type="Gene3D" id="2.130.10.10">
    <property type="entry name" value="YVTN repeat-like/Quinoprotein amine dehydrogenase"/>
    <property type="match status" value="1"/>
</dbReference>
<organism evidence="2 3">
    <name type="scientific">Pseudorhodoferax soli</name>
    <dbReference type="NCBI Taxonomy" id="545864"/>
    <lineage>
        <taxon>Bacteria</taxon>
        <taxon>Pseudomonadati</taxon>
        <taxon>Pseudomonadota</taxon>
        <taxon>Betaproteobacteria</taxon>
        <taxon>Burkholderiales</taxon>
        <taxon>Comamonadaceae</taxon>
    </lineage>
</organism>
<dbReference type="InterPro" id="IPR051200">
    <property type="entry name" value="Host-pathogen_enzymatic-act"/>
</dbReference>
<gene>
    <name evidence="2" type="ORF">DES41_108283</name>
</gene>
<name>A0A368XJH5_9BURK</name>
<evidence type="ECO:0000313" key="2">
    <source>
        <dbReference type="EMBL" id="RCW68103.1"/>
    </source>
</evidence>
<dbReference type="EMBL" id="QPJK01000008">
    <property type="protein sequence ID" value="RCW68103.1"/>
    <property type="molecule type" value="Genomic_DNA"/>
</dbReference>
<dbReference type="PROSITE" id="PS51257">
    <property type="entry name" value="PROKAR_LIPOPROTEIN"/>
    <property type="match status" value="1"/>
</dbReference>
<dbReference type="RefSeq" id="WP_245965880.1">
    <property type="nucleotide sequence ID" value="NZ_QPJK01000008.1"/>
</dbReference>
<reference evidence="2 3" key="1">
    <citation type="submission" date="2018-07" db="EMBL/GenBank/DDBJ databases">
        <title>Genomic Encyclopedia of Type Strains, Phase IV (KMG-IV): sequencing the most valuable type-strain genomes for metagenomic binning, comparative biology and taxonomic classification.</title>
        <authorList>
            <person name="Goeker M."/>
        </authorList>
    </citation>
    <scope>NUCLEOTIDE SEQUENCE [LARGE SCALE GENOMIC DNA]</scope>
    <source>
        <strain evidence="2 3">DSM 21634</strain>
    </source>
</reference>
<dbReference type="SUPFAM" id="SSF51004">
    <property type="entry name" value="C-terminal (heme d1) domain of cytochrome cd1-nitrite reductase"/>
    <property type="match status" value="1"/>
</dbReference>
<feature type="signal peptide" evidence="1">
    <location>
        <begin position="1"/>
        <end position="41"/>
    </location>
</feature>
<dbReference type="PANTHER" id="PTHR47197">
    <property type="entry name" value="PROTEIN NIRF"/>
    <property type="match status" value="1"/>
</dbReference>
<dbReference type="InterPro" id="IPR015943">
    <property type="entry name" value="WD40/YVTN_repeat-like_dom_sf"/>
</dbReference>
<protein>
    <submittedName>
        <fullName evidence="2">SMP-30/gluconolaconase/LRE-like protein</fullName>
    </submittedName>
</protein>
<keyword evidence="1" id="KW-0732">Signal</keyword>
<feature type="chain" id="PRO_5016977719" evidence="1">
    <location>
        <begin position="42"/>
        <end position="395"/>
    </location>
</feature>
<dbReference type="Proteomes" id="UP000252884">
    <property type="component" value="Unassembled WGS sequence"/>
</dbReference>
<proteinExistence type="predicted"/>
<sequence>MSRMRICPVTGPVHRRAWRLGATMAAALALVACQSGPSLHAAGTGAAAVSAAPVLRQDLFQGIYEVAVAPAAGTVFVATAPSFDAASPGYVHRLDARTLQPLQTVQLPRRAFALGLNTVTNTLYVGNTLDGSLTVVDAASGLVKGQIQLGVAEKKADGKDSMPHTRKVIVDEKHNRVFVTSPGQPGVVWIVDGAKGQLTHTIRSEGIWTAGAAYDAAANRLYVSQGGVHEILAIDPDAGQVVRRFSTGDSKGNTAQDSKHFFINLALDAKGQRLFSVDSNTNQLYVFDIASGKPLATVPLGTGALDVAYNPQRNEIYATNRGVSREKPEGTGALTVIDGAGYAVKRSIDLPVHPNSLALTPDGNTLYVSVKAPRGEKHPAYRKDARESLVRIDLR</sequence>
<accession>A0A368XJH5</accession>
<dbReference type="AlphaFoldDB" id="A0A368XJH5"/>
<comment type="caution">
    <text evidence="2">The sequence shown here is derived from an EMBL/GenBank/DDBJ whole genome shotgun (WGS) entry which is preliminary data.</text>
</comment>
<keyword evidence="3" id="KW-1185">Reference proteome</keyword>
<dbReference type="InterPro" id="IPR011048">
    <property type="entry name" value="Haem_d1_sf"/>
</dbReference>
<evidence type="ECO:0000313" key="3">
    <source>
        <dbReference type="Proteomes" id="UP000252884"/>
    </source>
</evidence>
<evidence type="ECO:0000256" key="1">
    <source>
        <dbReference type="SAM" id="SignalP"/>
    </source>
</evidence>